<dbReference type="PROSITE" id="PS50089">
    <property type="entry name" value="ZF_RING_2"/>
    <property type="match status" value="1"/>
</dbReference>
<keyword evidence="3" id="KW-0862">Zinc</keyword>
<evidence type="ECO:0000256" key="1">
    <source>
        <dbReference type="ARBA" id="ARBA00022723"/>
    </source>
</evidence>
<feature type="domain" description="RING-type" evidence="6">
    <location>
        <begin position="32"/>
        <end position="73"/>
    </location>
</feature>
<keyword evidence="5" id="KW-0175">Coiled coil</keyword>
<evidence type="ECO:0000256" key="5">
    <source>
        <dbReference type="SAM" id="Coils"/>
    </source>
</evidence>
<dbReference type="PROSITE" id="PS00518">
    <property type="entry name" value="ZF_RING_1"/>
    <property type="match status" value="1"/>
</dbReference>
<reference evidence="8 9" key="1">
    <citation type="journal article" date="2018" name="Nat. Ecol. Evol.">
        <title>Shark genomes provide insights into elasmobranch evolution and the origin of vertebrates.</title>
        <authorList>
            <person name="Hara Y"/>
            <person name="Yamaguchi K"/>
            <person name="Onimaru K"/>
            <person name="Kadota M"/>
            <person name="Koyanagi M"/>
            <person name="Keeley SD"/>
            <person name="Tatsumi K"/>
            <person name="Tanaka K"/>
            <person name="Motone F"/>
            <person name="Kageyama Y"/>
            <person name="Nozu R"/>
            <person name="Adachi N"/>
            <person name="Nishimura O"/>
            <person name="Nakagawa R"/>
            <person name="Tanegashima C"/>
            <person name="Kiyatake I"/>
            <person name="Matsumoto R"/>
            <person name="Murakumo K"/>
            <person name="Nishida K"/>
            <person name="Terakita A"/>
            <person name="Kuratani S"/>
            <person name="Sato K"/>
            <person name="Hyodo S Kuraku.S."/>
        </authorList>
    </citation>
    <scope>NUCLEOTIDE SEQUENCE [LARGE SCALE GENOMIC DNA]</scope>
</reference>
<dbReference type="Gene3D" id="3.30.160.60">
    <property type="entry name" value="Classic Zinc Finger"/>
    <property type="match status" value="1"/>
</dbReference>
<dbReference type="SMART" id="SM00184">
    <property type="entry name" value="RING"/>
    <property type="match status" value="1"/>
</dbReference>
<protein>
    <recommendedName>
        <fullName evidence="10">RING-type domain-containing protein</fullName>
    </recommendedName>
</protein>
<dbReference type="Gene3D" id="3.30.40.10">
    <property type="entry name" value="Zinc/RING finger domain, C3HC4 (zinc finger)"/>
    <property type="match status" value="1"/>
</dbReference>
<organism evidence="8 9">
    <name type="scientific">Scyliorhinus torazame</name>
    <name type="common">Cloudy catshark</name>
    <name type="synonym">Catulus torazame</name>
    <dbReference type="NCBI Taxonomy" id="75743"/>
    <lineage>
        <taxon>Eukaryota</taxon>
        <taxon>Metazoa</taxon>
        <taxon>Chordata</taxon>
        <taxon>Craniata</taxon>
        <taxon>Vertebrata</taxon>
        <taxon>Chondrichthyes</taxon>
        <taxon>Elasmobranchii</taxon>
        <taxon>Galeomorphii</taxon>
        <taxon>Galeoidea</taxon>
        <taxon>Carcharhiniformes</taxon>
        <taxon>Scyliorhinidae</taxon>
        <taxon>Scyliorhinus</taxon>
    </lineage>
</organism>
<dbReference type="STRING" id="75743.A0A401Q401"/>
<dbReference type="InterPro" id="IPR027370">
    <property type="entry name" value="Znf-RING_euk"/>
</dbReference>
<dbReference type="OMA" id="REDEIPM"/>
<feature type="coiled-coil region" evidence="5">
    <location>
        <begin position="203"/>
        <end position="258"/>
    </location>
</feature>
<evidence type="ECO:0008006" key="10">
    <source>
        <dbReference type="Google" id="ProtNLM"/>
    </source>
</evidence>
<keyword evidence="2 4" id="KW-0863">Zinc-finger</keyword>
<evidence type="ECO:0000256" key="3">
    <source>
        <dbReference type="ARBA" id="ARBA00022833"/>
    </source>
</evidence>
<evidence type="ECO:0000313" key="9">
    <source>
        <dbReference type="Proteomes" id="UP000288216"/>
    </source>
</evidence>
<accession>A0A401Q401</accession>
<dbReference type="PANTHER" id="PTHR24103">
    <property type="entry name" value="E3 UBIQUITIN-PROTEIN LIGASE TRIM"/>
    <property type="match status" value="1"/>
</dbReference>
<evidence type="ECO:0000313" key="8">
    <source>
        <dbReference type="EMBL" id="GCB80070.1"/>
    </source>
</evidence>
<dbReference type="PROSITE" id="PS50119">
    <property type="entry name" value="ZF_BBOX"/>
    <property type="match status" value="1"/>
</dbReference>
<evidence type="ECO:0000259" key="7">
    <source>
        <dbReference type="PROSITE" id="PS50119"/>
    </source>
</evidence>
<evidence type="ECO:0000259" key="6">
    <source>
        <dbReference type="PROSITE" id="PS50089"/>
    </source>
</evidence>
<dbReference type="InterPro" id="IPR013083">
    <property type="entry name" value="Znf_RING/FYVE/PHD"/>
</dbReference>
<dbReference type="Pfam" id="PF13445">
    <property type="entry name" value="zf-RING_UBOX"/>
    <property type="match status" value="1"/>
</dbReference>
<dbReference type="Proteomes" id="UP000288216">
    <property type="component" value="Unassembled WGS sequence"/>
</dbReference>
<dbReference type="Pfam" id="PF00643">
    <property type="entry name" value="zf-B_box"/>
    <property type="match status" value="1"/>
</dbReference>
<feature type="domain" description="B box-type" evidence="7">
    <location>
        <begin position="121"/>
        <end position="162"/>
    </location>
</feature>
<comment type="caution">
    <text evidence="8">The sequence shown here is derived from an EMBL/GenBank/DDBJ whole genome shotgun (WGS) entry which is preliminary data.</text>
</comment>
<dbReference type="OrthoDB" id="9049620at2759"/>
<dbReference type="SUPFAM" id="SSF57845">
    <property type="entry name" value="B-box zinc-binding domain"/>
    <property type="match status" value="1"/>
</dbReference>
<dbReference type="InterPro" id="IPR000315">
    <property type="entry name" value="Znf_B-box"/>
</dbReference>
<proteinExistence type="predicted"/>
<dbReference type="SUPFAM" id="SSF57850">
    <property type="entry name" value="RING/U-box"/>
    <property type="match status" value="1"/>
</dbReference>
<dbReference type="AlphaFoldDB" id="A0A401Q401"/>
<keyword evidence="1" id="KW-0479">Metal-binding</keyword>
<name>A0A401Q401_SCYTO</name>
<keyword evidence="9" id="KW-1185">Reference proteome</keyword>
<dbReference type="InterPro" id="IPR050143">
    <property type="entry name" value="TRIM/RBCC"/>
</dbReference>
<dbReference type="InterPro" id="IPR017907">
    <property type="entry name" value="Znf_RING_CS"/>
</dbReference>
<dbReference type="GO" id="GO:0008270">
    <property type="term" value="F:zinc ion binding"/>
    <property type="evidence" value="ECO:0007669"/>
    <property type="project" value="UniProtKB-KW"/>
</dbReference>
<dbReference type="SMART" id="SM00336">
    <property type="entry name" value="BBOX"/>
    <property type="match status" value="1"/>
</dbReference>
<dbReference type="InterPro" id="IPR001841">
    <property type="entry name" value="Znf_RING"/>
</dbReference>
<sequence>MKLKLKGITERGAATAMAVSKHVLNLIESLTCSVCQSLFVEPVRLDCEHNFCKSCIQKFWGKQRQAVSCPECRQVLPRRSFTTSRMLVNLCEEVRQLELKLEQDRSLCEEEWGNLREDTESELSLCEEHREKLILFCEVDEILICAKCVDSPVHSAHRFLPSQTAIQTYKELTGSLEQDISTQFAKIHRYLEDKEKHLIKELRRQKEDDLRPMEEKLRRIEEKLTSLEEKIFNLCADIDQQGSELKRLKARYLDKEENEKGAEKGEDVEVEMVPKRKYIRFRGPLLYIAWKGMKQIISPDSFLHDKKENMNIIST</sequence>
<evidence type="ECO:0000256" key="4">
    <source>
        <dbReference type="PROSITE-ProRule" id="PRU00024"/>
    </source>
</evidence>
<dbReference type="EMBL" id="BFAA01013533">
    <property type="protein sequence ID" value="GCB80070.1"/>
    <property type="molecule type" value="Genomic_DNA"/>
</dbReference>
<evidence type="ECO:0000256" key="2">
    <source>
        <dbReference type="ARBA" id="ARBA00022771"/>
    </source>
</evidence>
<gene>
    <name evidence="8" type="ORF">scyTo_0018868</name>
</gene>